<name>M2MAC6_BAUPA</name>
<protein>
    <submittedName>
        <fullName evidence="2">Uncharacterized protein</fullName>
    </submittedName>
</protein>
<dbReference type="RefSeq" id="XP_007679583.1">
    <property type="nucleotide sequence ID" value="XM_007681393.1"/>
</dbReference>
<dbReference type="AlphaFoldDB" id="M2MAC6"/>
<dbReference type="KEGG" id="bcom:BAUCODRAFT_240081"/>
<dbReference type="EMBL" id="KB445560">
    <property type="protein sequence ID" value="EMC93426.1"/>
    <property type="molecule type" value="Genomic_DNA"/>
</dbReference>
<dbReference type="Proteomes" id="UP000011761">
    <property type="component" value="Unassembled WGS sequence"/>
</dbReference>
<proteinExistence type="predicted"/>
<accession>M2MAC6</accession>
<feature type="region of interest" description="Disordered" evidence="1">
    <location>
        <begin position="29"/>
        <end position="66"/>
    </location>
</feature>
<reference evidence="2 3" key="1">
    <citation type="journal article" date="2012" name="PLoS Pathog.">
        <title>Diverse lifestyles and strategies of plant pathogenesis encoded in the genomes of eighteen Dothideomycetes fungi.</title>
        <authorList>
            <person name="Ohm R.A."/>
            <person name="Feau N."/>
            <person name="Henrissat B."/>
            <person name="Schoch C.L."/>
            <person name="Horwitz B.A."/>
            <person name="Barry K.W."/>
            <person name="Condon B.J."/>
            <person name="Copeland A.C."/>
            <person name="Dhillon B."/>
            <person name="Glaser F."/>
            <person name="Hesse C.N."/>
            <person name="Kosti I."/>
            <person name="LaButti K."/>
            <person name="Lindquist E.A."/>
            <person name="Lucas S."/>
            <person name="Salamov A.A."/>
            <person name="Bradshaw R.E."/>
            <person name="Ciuffetti L."/>
            <person name="Hamelin R.C."/>
            <person name="Kema G.H.J."/>
            <person name="Lawrence C."/>
            <person name="Scott J.A."/>
            <person name="Spatafora J.W."/>
            <person name="Turgeon B.G."/>
            <person name="de Wit P.J.G.M."/>
            <person name="Zhong S."/>
            <person name="Goodwin S.B."/>
            <person name="Grigoriev I.V."/>
        </authorList>
    </citation>
    <scope>NUCLEOTIDE SEQUENCE [LARGE SCALE GENOMIC DNA]</scope>
    <source>
        <strain evidence="2 3">UAMH 10762</strain>
    </source>
</reference>
<organism evidence="2 3">
    <name type="scientific">Baudoinia panamericana (strain UAMH 10762)</name>
    <name type="common">Angels' share fungus</name>
    <name type="synonym">Baudoinia compniacensis (strain UAMH 10762)</name>
    <dbReference type="NCBI Taxonomy" id="717646"/>
    <lineage>
        <taxon>Eukaryota</taxon>
        <taxon>Fungi</taxon>
        <taxon>Dikarya</taxon>
        <taxon>Ascomycota</taxon>
        <taxon>Pezizomycotina</taxon>
        <taxon>Dothideomycetes</taxon>
        <taxon>Dothideomycetidae</taxon>
        <taxon>Mycosphaerellales</taxon>
        <taxon>Teratosphaeriaceae</taxon>
        <taxon>Baudoinia</taxon>
    </lineage>
</organism>
<evidence type="ECO:0000313" key="3">
    <source>
        <dbReference type="Proteomes" id="UP000011761"/>
    </source>
</evidence>
<evidence type="ECO:0000313" key="2">
    <source>
        <dbReference type="EMBL" id="EMC93426.1"/>
    </source>
</evidence>
<gene>
    <name evidence="2" type="ORF">BAUCODRAFT_240081</name>
</gene>
<dbReference type="HOGENOM" id="CLU_2003474_0_0_1"/>
<sequence>MFKRPVQKPQRRTRHVNYRAVAIDERLVSDAEISGRRNKRPLSGRGAKSGSSTRRNRGLTGRRQGCTREPWRYAKKLTGCETRADWQFSDPGRLVPDMGKCCTKLLRWPKRTQRRERSDACNWK</sequence>
<evidence type="ECO:0000256" key="1">
    <source>
        <dbReference type="SAM" id="MobiDB-lite"/>
    </source>
</evidence>
<dbReference type="GeneID" id="19110118"/>
<keyword evidence="3" id="KW-1185">Reference proteome</keyword>